<dbReference type="EMBL" id="AP028978">
    <property type="protein sequence ID" value="BET96743.1"/>
    <property type="molecule type" value="Genomic_DNA"/>
</dbReference>
<keyword evidence="2" id="KW-1185">Reference proteome</keyword>
<organism evidence="1 2">
    <name type="scientific">Xenorhabdus taiwanensis</name>
    <dbReference type="NCBI Taxonomy" id="3085177"/>
    <lineage>
        <taxon>Bacteria</taxon>
        <taxon>Pseudomonadati</taxon>
        <taxon>Pseudomonadota</taxon>
        <taxon>Gammaproteobacteria</taxon>
        <taxon>Enterobacterales</taxon>
        <taxon>Morganellaceae</taxon>
        <taxon>Xenorhabdus</taxon>
    </lineage>
</organism>
<reference evidence="1 2" key="1">
    <citation type="submission" date="2023-10" db="EMBL/GenBank/DDBJ databases">
        <title>Xenorhabdus taiwanensis sp. nov., a symbiotic bacterium associated with the entomopathogenic nematode Steinernema taiwanensis.</title>
        <authorList>
            <person name="Tseng C.T."/>
            <person name="Shu H.Y."/>
            <person name="Chen M.H."/>
            <person name="Fang Y.J."/>
            <person name="Wu T.L."/>
            <person name="Lin Y.C."/>
            <person name="Huang C.J."/>
        </authorList>
    </citation>
    <scope>NUCLEOTIDE SEQUENCE [LARGE SCALE GENOMIC DNA]</scope>
    <source>
        <strain evidence="1 2">TCT-1</strain>
    </source>
</reference>
<evidence type="ECO:0000313" key="1">
    <source>
        <dbReference type="EMBL" id="BET96743.1"/>
    </source>
</evidence>
<name>A0ABM8JVM4_9GAMM</name>
<evidence type="ECO:0000313" key="2">
    <source>
        <dbReference type="Proteomes" id="UP001529514"/>
    </source>
</evidence>
<dbReference type="Proteomes" id="UP001529514">
    <property type="component" value="Chromosome"/>
</dbReference>
<sequence>MASRIKPRTRENIVIELTAASDFSKFMVFSKIDFYEMNIKDVKRLGQRNQANIVEY</sequence>
<gene>
    <name evidence="1" type="ORF">TCT1_16640</name>
</gene>
<proteinExistence type="predicted"/>
<accession>A0ABM8JVM4</accession>
<protein>
    <submittedName>
        <fullName evidence="1">Uncharacterized protein</fullName>
    </submittedName>
</protein>